<sequence>MEIKLSPIGYVKNDLKQTTFQQDIDATERKNQNRTKYKQIKQTISELIIDKCYEEMLDGVEAFSHIIVIYWPHLLTDSQRNLRKVHPMGRKDLPIQGIFATRSPARPNSILISTVELLARQDNILRVKGLEALDKSPILDIKTHIQLSDNIADPVFPEWVLQIEKDLSVTKIN</sequence>
<protein>
    <recommendedName>
        <fullName evidence="3">TsaA-like domain-containing protein</fullName>
    </recommendedName>
</protein>
<dbReference type="Pfam" id="PF01980">
    <property type="entry name" value="TrmO_N"/>
    <property type="match status" value="1"/>
</dbReference>
<dbReference type="InterPro" id="IPR036413">
    <property type="entry name" value="YaeB-like_sf"/>
</dbReference>
<gene>
    <name evidence="4" type="ORF">OMM_01646</name>
</gene>
<dbReference type="AlphaFoldDB" id="A0A1V1PCM0"/>
<dbReference type="NCBIfam" id="TIGR00104">
    <property type="entry name" value="tRNA_TsaA"/>
    <property type="match status" value="1"/>
</dbReference>
<evidence type="ECO:0000256" key="2">
    <source>
        <dbReference type="ARBA" id="ARBA00033753"/>
    </source>
</evidence>
<reference evidence="5" key="1">
    <citation type="submission" date="2012-11" db="EMBL/GenBank/DDBJ databases">
        <authorList>
            <person name="Lucero-Rivera Y.E."/>
            <person name="Tovar-Ramirez D."/>
        </authorList>
    </citation>
    <scope>NUCLEOTIDE SEQUENCE [LARGE SCALE GENOMIC DNA]</scope>
    <source>
        <strain evidence="5">Araruama</strain>
    </source>
</reference>
<dbReference type="PROSITE" id="PS51668">
    <property type="entry name" value="TSAA_2"/>
    <property type="match status" value="1"/>
</dbReference>
<dbReference type="Proteomes" id="UP000189670">
    <property type="component" value="Unassembled WGS sequence"/>
</dbReference>
<evidence type="ECO:0000259" key="3">
    <source>
        <dbReference type="PROSITE" id="PS51668"/>
    </source>
</evidence>
<dbReference type="Gene3D" id="2.40.30.70">
    <property type="entry name" value="YaeB-like"/>
    <property type="match status" value="1"/>
</dbReference>
<dbReference type="InterPro" id="IPR040372">
    <property type="entry name" value="YaeB-like"/>
</dbReference>
<dbReference type="InterPro" id="IPR023370">
    <property type="entry name" value="TrmO-like_N"/>
</dbReference>
<dbReference type="PANTHER" id="PTHR12818:SF0">
    <property type="entry name" value="TRNA (ADENINE(37)-N6)-METHYLTRANSFERASE"/>
    <property type="match status" value="1"/>
</dbReference>
<dbReference type="SUPFAM" id="SSF118196">
    <property type="entry name" value="YaeB-like"/>
    <property type="match status" value="1"/>
</dbReference>
<dbReference type="InterPro" id="IPR036414">
    <property type="entry name" value="YaeB_N_sf"/>
</dbReference>
<feature type="domain" description="TsaA-like" evidence="3">
    <location>
        <begin position="5"/>
        <end position="153"/>
    </location>
</feature>
<keyword evidence="1" id="KW-0949">S-adenosyl-L-methionine</keyword>
<comment type="caution">
    <text evidence="4">The sequence shown here is derived from an EMBL/GenBank/DDBJ whole genome shotgun (WGS) entry which is preliminary data.</text>
</comment>
<dbReference type="PANTHER" id="PTHR12818">
    <property type="entry name" value="TRNA (ADENINE(37)-N6)-METHYLTRANSFERASE"/>
    <property type="match status" value="1"/>
</dbReference>
<comment type="similarity">
    <text evidence="2">Belongs to the tRNA methyltransferase O family.</text>
</comment>
<dbReference type="CDD" id="cd09281">
    <property type="entry name" value="UPF0066"/>
    <property type="match status" value="1"/>
</dbReference>
<proteinExistence type="inferred from homology"/>
<organism evidence="4 5">
    <name type="scientific">Candidatus Magnetoglobus multicellularis str. Araruama</name>
    <dbReference type="NCBI Taxonomy" id="890399"/>
    <lineage>
        <taxon>Bacteria</taxon>
        <taxon>Pseudomonadati</taxon>
        <taxon>Thermodesulfobacteriota</taxon>
        <taxon>Desulfobacteria</taxon>
        <taxon>Desulfobacterales</taxon>
        <taxon>Desulfobacteraceae</taxon>
        <taxon>Candidatus Magnetoglobus</taxon>
    </lineage>
</organism>
<evidence type="ECO:0000313" key="5">
    <source>
        <dbReference type="Proteomes" id="UP000189670"/>
    </source>
</evidence>
<accession>A0A1V1PCM0</accession>
<evidence type="ECO:0000313" key="4">
    <source>
        <dbReference type="EMBL" id="ETR72513.1"/>
    </source>
</evidence>
<name>A0A1V1PCM0_9BACT</name>
<evidence type="ECO:0000256" key="1">
    <source>
        <dbReference type="ARBA" id="ARBA00022691"/>
    </source>
</evidence>
<dbReference type="EMBL" id="ATBP01000139">
    <property type="protein sequence ID" value="ETR72513.1"/>
    <property type="molecule type" value="Genomic_DNA"/>
</dbReference>